<dbReference type="GO" id="GO:0004590">
    <property type="term" value="F:orotidine-5'-phosphate decarboxylase activity"/>
    <property type="evidence" value="ECO:0007669"/>
    <property type="project" value="UniProtKB-UniRule"/>
</dbReference>
<evidence type="ECO:0000313" key="9">
    <source>
        <dbReference type="EMBL" id="HIR39940.1"/>
    </source>
</evidence>
<dbReference type="GO" id="GO:0044205">
    <property type="term" value="P:'de novo' UMP biosynthetic process"/>
    <property type="evidence" value="ECO:0007669"/>
    <property type="project" value="UniProtKB-UniRule"/>
</dbReference>
<dbReference type="InterPro" id="IPR018089">
    <property type="entry name" value="OMPdecase_AS"/>
</dbReference>
<organism evidence="9 10">
    <name type="scientific">Candidatus Coproplasma stercoripullorum</name>
    <dbReference type="NCBI Taxonomy" id="2840751"/>
    <lineage>
        <taxon>Bacteria</taxon>
        <taxon>Bacillati</taxon>
        <taxon>Bacillota</taxon>
        <taxon>Clostridia</taxon>
        <taxon>Eubacteriales</taxon>
        <taxon>Candidatus Coproplasma</taxon>
    </lineage>
</organism>
<dbReference type="GO" id="GO:0006207">
    <property type="term" value="P:'de novo' pyrimidine nucleobase biosynthetic process"/>
    <property type="evidence" value="ECO:0007669"/>
    <property type="project" value="InterPro"/>
</dbReference>
<reference evidence="9" key="2">
    <citation type="journal article" date="2021" name="PeerJ">
        <title>Extensive microbial diversity within the chicken gut microbiome revealed by metagenomics and culture.</title>
        <authorList>
            <person name="Gilroy R."/>
            <person name="Ravi A."/>
            <person name="Getino M."/>
            <person name="Pursley I."/>
            <person name="Horton D.L."/>
            <person name="Alikhan N.F."/>
            <person name="Baker D."/>
            <person name="Gharbi K."/>
            <person name="Hall N."/>
            <person name="Watson M."/>
            <person name="Adriaenssens E.M."/>
            <person name="Foster-Nyarko E."/>
            <person name="Jarju S."/>
            <person name="Secka A."/>
            <person name="Antonio M."/>
            <person name="Oren A."/>
            <person name="Chaudhuri R.R."/>
            <person name="La Ragione R."/>
            <person name="Hildebrand F."/>
            <person name="Pallen M.J."/>
        </authorList>
    </citation>
    <scope>NUCLEOTIDE SEQUENCE</scope>
    <source>
        <strain evidence="9">ChiW25-3613</strain>
    </source>
</reference>
<evidence type="ECO:0000256" key="3">
    <source>
        <dbReference type="ARBA" id="ARBA00022793"/>
    </source>
</evidence>
<dbReference type="Proteomes" id="UP000824179">
    <property type="component" value="Unassembled WGS sequence"/>
</dbReference>
<evidence type="ECO:0000256" key="6">
    <source>
        <dbReference type="ARBA" id="ARBA00049157"/>
    </source>
</evidence>
<comment type="caution">
    <text evidence="9">The sequence shown here is derived from an EMBL/GenBank/DDBJ whole genome shotgun (WGS) entry which is preliminary data.</text>
</comment>
<dbReference type="HAMAP" id="MF_01215">
    <property type="entry name" value="OMPdecase_type2"/>
    <property type="match status" value="1"/>
</dbReference>
<feature type="domain" description="Orotidine 5'-phosphate decarboxylase" evidence="8">
    <location>
        <begin position="15"/>
        <end position="278"/>
    </location>
</feature>
<feature type="active site" description="Proton donor" evidence="7">
    <location>
        <position position="100"/>
    </location>
</feature>
<dbReference type="SUPFAM" id="SSF51366">
    <property type="entry name" value="Ribulose-phoshate binding barrel"/>
    <property type="match status" value="1"/>
</dbReference>
<dbReference type="NCBIfam" id="TIGR02127">
    <property type="entry name" value="pyrF_sub2"/>
    <property type="match status" value="1"/>
</dbReference>
<dbReference type="PROSITE" id="PS00156">
    <property type="entry name" value="OMPDECASE"/>
    <property type="match status" value="1"/>
</dbReference>
<dbReference type="AlphaFoldDB" id="A0A9D1AH35"/>
<comment type="pathway">
    <text evidence="1 7">Pyrimidine metabolism; UMP biosynthesis via de novo pathway; UMP from orotate: step 2/2.</text>
</comment>
<evidence type="ECO:0000256" key="2">
    <source>
        <dbReference type="ARBA" id="ARBA00008847"/>
    </source>
</evidence>
<comment type="catalytic activity">
    <reaction evidence="6 7">
        <text>orotidine 5'-phosphate + H(+) = UMP + CO2</text>
        <dbReference type="Rhea" id="RHEA:11596"/>
        <dbReference type="ChEBI" id="CHEBI:15378"/>
        <dbReference type="ChEBI" id="CHEBI:16526"/>
        <dbReference type="ChEBI" id="CHEBI:57538"/>
        <dbReference type="ChEBI" id="CHEBI:57865"/>
        <dbReference type="EC" id="4.1.1.23"/>
    </reaction>
</comment>
<keyword evidence="4 7" id="KW-0665">Pyrimidine biosynthesis</keyword>
<dbReference type="InterPro" id="IPR013785">
    <property type="entry name" value="Aldolase_TIM"/>
</dbReference>
<accession>A0A9D1AH35</accession>
<sequence length="303" mass="33271">MIDKLIKKIIDMQNPTCVGLDTSFDYLPDNMREDMATFEGASEAITEFNMNIVDKISDIVPAIKVQVAYYEMYGYEGLKAFNYTINYALGRGMIVIADCKRNDIGSTAGCYATAYLGRTRINEKKMRAFPADMLTINGYLGTDGVAPFIEECKACNKGAFVLVKTSNPSSGEIQDLKLESGEKVYERMGALVSEWGKDLIGHFGYSDIGAVVGATYPEQGAELRKKLPHTFFLIPGYGAQGGSAEGIKGCFDERGLGGIVNNSRGIITAYRKPQYSGMTYWEAARAACIDMREDLRRAIGKMG</sequence>
<comment type="similarity">
    <text evidence="2 7">Belongs to the OMP decarboxylase family. Type 2 subfamily.</text>
</comment>
<dbReference type="Gene3D" id="3.20.20.70">
    <property type="entry name" value="Aldolase class I"/>
    <property type="match status" value="1"/>
</dbReference>
<dbReference type="PANTHER" id="PTHR43375:SF1">
    <property type="entry name" value="OROTIDINE 5'-PHOSPHATE DECARBOXYLASE"/>
    <property type="match status" value="1"/>
</dbReference>
<reference evidence="9" key="1">
    <citation type="submission" date="2020-10" db="EMBL/GenBank/DDBJ databases">
        <authorList>
            <person name="Gilroy R."/>
        </authorList>
    </citation>
    <scope>NUCLEOTIDE SEQUENCE</scope>
    <source>
        <strain evidence="9">ChiW25-3613</strain>
    </source>
</reference>
<dbReference type="PANTHER" id="PTHR43375">
    <property type="entry name" value="OROTIDINE 5'-PHOSPHATE DECARBOXYLASE"/>
    <property type="match status" value="1"/>
</dbReference>
<dbReference type="CDD" id="cd04725">
    <property type="entry name" value="OMP_decarboxylase_like"/>
    <property type="match status" value="1"/>
</dbReference>
<evidence type="ECO:0000256" key="4">
    <source>
        <dbReference type="ARBA" id="ARBA00022975"/>
    </source>
</evidence>
<dbReference type="EC" id="4.1.1.23" evidence="7"/>
<dbReference type="EMBL" id="DVHB01000105">
    <property type="protein sequence ID" value="HIR39940.1"/>
    <property type="molecule type" value="Genomic_DNA"/>
</dbReference>
<evidence type="ECO:0000313" key="10">
    <source>
        <dbReference type="Proteomes" id="UP000824179"/>
    </source>
</evidence>
<protein>
    <recommendedName>
        <fullName evidence="7">Orotidine 5'-phosphate decarboxylase</fullName>
        <ecNumber evidence="7">4.1.1.23</ecNumber>
    </recommendedName>
    <alternativeName>
        <fullName evidence="7">OMP decarboxylase</fullName>
        <shortName evidence="7">OMPDCase</shortName>
        <shortName evidence="7">OMPdecase</shortName>
    </alternativeName>
</protein>
<evidence type="ECO:0000256" key="5">
    <source>
        <dbReference type="ARBA" id="ARBA00023239"/>
    </source>
</evidence>
<keyword evidence="3 7" id="KW-0210">Decarboxylase</keyword>
<dbReference type="InterPro" id="IPR011995">
    <property type="entry name" value="OMPdecase_type-2"/>
</dbReference>
<keyword evidence="5 7" id="KW-0456">Lyase</keyword>
<dbReference type="InterPro" id="IPR011060">
    <property type="entry name" value="RibuloseP-bd_barrel"/>
</dbReference>
<proteinExistence type="inferred from homology"/>
<evidence type="ECO:0000256" key="1">
    <source>
        <dbReference type="ARBA" id="ARBA00004861"/>
    </source>
</evidence>
<evidence type="ECO:0000256" key="7">
    <source>
        <dbReference type="HAMAP-Rule" id="MF_01215"/>
    </source>
</evidence>
<name>A0A9D1AH35_9FIRM</name>
<gene>
    <name evidence="7 9" type="primary">pyrF</name>
    <name evidence="9" type="ORF">IAB90_06115</name>
</gene>
<dbReference type="SMART" id="SM00934">
    <property type="entry name" value="OMPdecase"/>
    <property type="match status" value="1"/>
</dbReference>
<dbReference type="Pfam" id="PF00215">
    <property type="entry name" value="OMPdecase"/>
    <property type="match status" value="1"/>
</dbReference>
<evidence type="ECO:0000259" key="8">
    <source>
        <dbReference type="SMART" id="SM00934"/>
    </source>
</evidence>
<dbReference type="InterPro" id="IPR001754">
    <property type="entry name" value="OMPdeCOase_dom"/>
</dbReference>